<reference evidence="7" key="1">
    <citation type="submission" date="2018-05" db="EMBL/GenBank/DDBJ databases">
        <authorList>
            <person name="Lanie J.A."/>
            <person name="Ng W.-L."/>
            <person name="Kazmierczak K.M."/>
            <person name="Andrzejewski T.M."/>
            <person name="Davidsen T.M."/>
            <person name="Wayne K.J."/>
            <person name="Tettelin H."/>
            <person name="Glass J.I."/>
            <person name="Rusch D."/>
            <person name="Podicherti R."/>
            <person name="Tsui H.-C.T."/>
            <person name="Winkler M.E."/>
        </authorList>
    </citation>
    <scope>NUCLEOTIDE SEQUENCE</scope>
</reference>
<evidence type="ECO:0000259" key="5">
    <source>
        <dbReference type="Pfam" id="PF07940"/>
    </source>
</evidence>
<dbReference type="GO" id="GO:0042597">
    <property type="term" value="C:periplasmic space"/>
    <property type="evidence" value="ECO:0007669"/>
    <property type="project" value="UniProtKB-SubCell"/>
</dbReference>
<feature type="domain" description="Heparin-sulfate lyase N-terminal" evidence="6">
    <location>
        <begin position="21"/>
        <end position="174"/>
    </location>
</feature>
<dbReference type="Gene3D" id="1.50.10.100">
    <property type="entry name" value="Chondroitin AC/alginate lyase"/>
    <property type="match status" value="1"/>
</dbReference>
<sequence length="355" mass="40559">LSVDWLNNNPPNQGANWYCAQECSIRLINLLLCNDMIGQRGSVATFNSLVEVHCRRIQSTKVYGRSQNNNHGITEAAALYIGGIWLKENVGSREEYVRFIRVSRSMLLERVSKLIFVDGGFSQYSTNYHRLLMDTLVQVEAWRSKLAIEPFPIDYYERVRLALGWLKSVCEPETGLTPNLGANDGARLFQISDEPYEDFRPTIRLADYYFGVGVSFDTEVKEFAWNQKIKEINSSDTVRVSRVFSNFGLVALHNDVFDVFVRFANFEFRPSQADCLHVDLFVGGKNLLCDAGSYSYHDHEHLYFSGTGCHNTIVFDDRDQMPRVGKFLFGQWLEMDEVAAIETQGVSKSWVGQFT</sequence>
<evidence type="ECO:0000259" key="6">
    <source>
        <dbReference type="Pfam" id="PF16889"/>
    </source>
</evidence>
<keyword evidence="2" id="KW-0732">Signal</keyword>
<dbReference type="EMBL" id="UINC01069258">
    <property type="protein sequence ID" value="SVC02488.1"/>
    <property type="molecule type" value="Genomic_DNA"/>
</dbReference>
<dbReference type="Gene3D" id="2.70.98.70">
    <property type="match status" value="1"/>
</dbReference>
<accession>A0A382ISF3</accession>
<feature type="domain" description="Heparinase II/III-like C-terminal" evidence="5">
    <location>
        <begin position="241"/>
        <end position="338"/>
    </location>
</feature>
<dbReference type="PANTHER" id="PTHR39210">
    <property type="entry name" value="HEPARIN-SULFATE LYASE"/>
    <property type="match status" value="1"/>
</dbReference>
<feature type="non-terminal residue" evidence="7">
    <location>
        <position position="1"/>
    </location>
</feature>
<name>A0A382ISF3_9ZZZZ</name>
<dbReference type="AlphaFoldDB" id="A0A382ISF3"/>
<dbReference type="InterPro" id="IPR012480">
    <property type="entry name" value="Hepar_II_III_C"/>
</dbReference>
<protein>
    <submittedName>
        <fullName evidence="7">Uncharacterized protein</fullName>
    </submittedName>
</protein>
<feature type="non-terminal residue" evidence="7">
    <location>
        <position position="355"/>
    </location>
</feature>
<comment type="subcellular location">
    <subcellularLocation>
        <location evidence="1">Periplasm</location>
    </subcellularLocation>
</comment>
<dbReference type="PANTHER" id="PTHR39210:SF1">
    <property type="entry name" value="HEPARIN-SULFATE LYASE"/>
    <property type="match status" value="1"/>
</dbReference>
<evidence type="ECO:0000256" key="2">
    <source>
        <dbReference type="ARBA" id="ARBA00022729"/>
    </source>
</evidence>
<dbReference type="Pfam" id="PF07940">
    <property type="entry name" value="Hepar_II_III_C"/>
    <property type="match status" value="1"/>
</dbReference>
<dbReference type="SUPFAM" id="SSF48230">
    <property type="entry name" value="Chondroitin AC/alginate lyase"/>
    <property type="match status" value="1"/>
</dbReference>
<dbReference type="InterPro" id="IPR031680">
    <property type="entry name" value="Hepar_II_III_N"/>
</dbReference>
<dbReference type="Pfam" id="PF16889">
    <property type="entry name" value="Hepar_II_III_N"/>
    <property type="match status" value="1"/>
</dbReference>
<dbReference type="InterPro" id="IPR008929">
    <property type="entry name" value="Chondroitin_lyas"/>
</dbReference>
<organism evidence="7">
    <name type="scientific">marine metagenome</name>
    <dbReference type="NCBI Taxonomy" id="408172"/>
    <lineage>
        <taxon>unclassified sequences</taxon>
        <taxon>metagenomes</taxon>
        <taxon>ecological metagenomes</taxon>
    </lineage>
</organism>
<proteinExistence type="predicted"/>
<evidence type="ECO:0000256" key="4">
    <source>
        <dbReference type="ARBA" id="ARBA00023239"/>
    </source>
</evidence>
<gene>
    <name evidence="7" type="ORF">METZ01_LOCUS255342</name>
</gene>
<keyword evidence="4" id="KW-0456">Lyase</keyword>
<evidence type="ECO:0000313" key="7">
    <source>
        <dbReference type="EMBL" id="SVC02488.1"/>
    </source>
</evidence>
<dbReference type="GO" id="GO:0016829">
    <property type="term" value="F:lyase activity"/>
    <property type="evidence" value="ECO:0007669"/>
    <property type="project" value="UniProtKB-KW"/>
</dbReference>
<keyword evidence="3" id="KW-0574">Periplasm</keyword>
<evidence type="ECO:0000256" key="1">
    <source>
        <dbReference type="ARBA" id="ARBA00004418"/>
    </source>
</evidence>
<evidence type="ECO:0000256" key="3">
    <source>
        <dbReference type="ARBA" id="ARBA00022764"/>
    </source>
</evidence>